<gene>
    <name evidence="7" type="ORF">B0T24DRAFT_324107</name>
</gene>
<feature type="region of interest" description="Disordered" evidence="4">
    <location>
        <begin position="670"/>
        <end position="692"/>
    </location>
</feature>
<accession>A0AAE0K7H2</accession>
<feature type="compositionally biased region" description="Basic and acidic residues" evidence="4">
    <location>
        <begin position="670"/>
        <end position="691"/>
    </location>
</feature>
<feature type="region of interest" description="Disordered" evidence="4">
    <location>
        <begin position="1115"/>
        <end position="1285"/>
    </location>
</feature>
<organism evidence="7 8">
    <name type="scientific">Lasiosphaeria ovina</name>
    <dbReference type="NCBI Taxonomy" id="92902"/>
    <lineage>
        <taxon>Eukaryota</taxon>
        <taxon>Fungi</taxon>
        <taxon>Dikarya</taxon>
        <taxon>Ascomycota</taxon>
        <taxon>Pezizomycotina</taxon>
        <taxon>Sordariomycetes</taxon>
        <taxon>Sordariomycetidae</taxon>
        <taxon>Sordariales</taxon>
        <taxon>Lasiosphaeriaceae</taxon>
        <taxon>Lasiosphaeria</taxon>
    </lineage>
</organism>
<evidence type="ECO:0000256" key="3">
    <source>
        <dbReference type="ARBA" id="ARBA00023242"/>
    </source>
</evidence>
<dbReference type="InterPro" id="IPR011989">
    <property type="entry name" value="ARM-like"/>
</dbReference>
<dbReference type="SUPFAM" id="SSF48371">
    <property type="entry name" value="ARM repeat"/>
    <property type="match status" value="1"/>
</dbReference>
<dbReference type="InterPro" id="IPR057860">
    <property type="entry name" value="HEAT_RRP12_N"/>
</dbReference>
<feature type="domain" description="RRP12 HEAT" evidence="5">
    <location>
        <begin position="335"/>
        <end position="626"/>
    </location>
</feature>
<dbReference type="PANTHER" id="PTHR48287">
    <property type="entry name" value="ARM REPEAT SUPERFAMILY PROTEIN"/>
    <property type="match status" value="1"/>
</dbReference>
<comment type="subcellular location">
    <subcellularLocation>
        <location evidence="1">Nucleus</location>
    </subcellularLocation>
</comment>
<dbReference type="Pfam" id="PF08161">
    <property type="entry name" value="RRP12_HEAT"/>
    <property type="match status" value="1"/>
</dbReference>
<evidence type="ECO:0000259" key="6">
    <source>
        <dbReference type="Pfam" id="PF25772"/>
    </source>
</evidence>
<evidence type="ECO:0000313" key="8">
    <source>
        <dbReference type="Proteomes" id="UP001287356"/>
    </source>
</evidence>
<keyword evidence="8" id="KW-1185">Reference proteome</keyword>
<protein>
    <submittedName>
        <fullName evidence="7">NUC173 domain-containing protein</fullName>
    </submittedName>
</protein>
<feature type="compositionally biased region" description="Gly residues" evidence="4">
    <location>
        <begin position="1206"/>
        <end position="1229"/>
    </location>
</feature>
<name>A0AAE0K7H2_9PEZI</name>
<feature type="domain" description="RRP12 N-terminal HEAT" evidence="6">
    <location>
        <begin position="17"/>
        <end position="245"/>
    </location>
</feature>
<dbReference type="Proteomes" id="UP001287356">
    <property type="component" value="Unassembled WGS sequence"/>
</dbReference>
<evidence type="ECO:0000259" key="5">
    <source>
        <dbReference type="Pfam" id="PF08161"/>
    </source>
</evidence>
<dbReference type="InterPro" id="IPR012978">
    <property type="entry name" value="HEAT_RRP12"/>
</dbReference>
<dbReference type="Pfam" id="PF25772">
    <property type="entry name" value="HEAT_RRP12_N"/>
    <property type="match status" value="1"/>
</dbReference>
<feature type="compositionally biased region" description="Gly residues" evidence="4">
    <location>
        <begin position="1238"/>
        <end position="1257"/>
    </location>
</feature>
<feature type="compositionally biased region" description="Basic and acidic residues" evidence="4">
    <location>
        <begin position="1022"/>
        <end position="1031"/>
    </location>
</feature>
<dbReference type="InterPro" id="IPR052087">
    <property type="entry name" value="RRP12"/>
</dbReference>
<feature type="region of interest" description="Disordered" evidence="4">
    <location>
        <begin position="1001"/>
        <end position="1067"/>
    </location>
</feature>
<dbReference type="GO" id="GO:0005634">
    <property type="term" value="C:nucleus"/>
    <property type="evidence" value="ECO:0007669"/>
    <property type="project" value="UniProtKB-SubCell"/>
</dbReference>
<dbReference type="InterPro" id="IPR016024">
    <property type="entry name" value="ARM-type_fold"/>
</dbReference>
<feature type="compositionally biased region" description="Basic and acidic residues" evidence="4">
    <location>
        <begin position="1258"/>
        <end position="1285"/>
    </location>
</feature>
<dbReference type="PANTHER" id="PTHR48287:SF1">
    <property type="entry name" value="ARM REPEAT SUPERFAMILY PROTEIN"/>
    <property type="match status" value="1"/>
</dbReference>
<reference evidence="7" key="1">
    <citation type="journal article" date="2023" name="Mol. Phylogenet. Evol.">
        <title>Genome-scale phylogeny and comparative genomics of the fungal order Sordariales.</title>
        <authorList>
            <person name="Hensen N."/>
            <person name="Bonometti L."/>
            <person name="Westerberg I."/>
            <person name="Brannstrom I.O."/>
            <person name="Guillou S."/>
            <person name="Cros-Aarteil S."/>
            <person name="Calhoun S."/>
            <person name="Haridas S."/>
            <person name="Kuo A."/>
            <person name="Mondo S."/>
            <person name="Pangilinan J."/>
            <person name="Riley R."/>
            <person name="LaButti K."/>
            <person name="Andreopoulos B."/>
            <person name="Lipzen A."/>
            <person name="Chen C."/>
            <person name="Yan M."/>
            <person name="Daum C."/>
            <person name="Ng V."/>
            <person name="Clum A."/>
            <person name="Steindorff A."/>
            <person name="Ohm R.A."/>
            <person name="Martin F."/>
            <person name="Silar P."/>
            <person name="Natvig D.O."/>
            <person name="Lalanne C."/>
            <person name="Gautier V."/>
            <person name="Ament-Velasquez S.L."/>
            <person name="Kruys A."/>
            <person name="Hutchinson M.I."/>
            <person name="Powell A.J."/>
            <person name="Barry K."/>
            <person name="Miller A.N."/>
            <person name="Grigoriev I.V."/>
            <person name="Debuchy R."/>
            <person name="Gladieux P."/>
            <person name="Hiltunen Thoren M."/>
            <person name="Johannesson H."/>
        </authorList>
    </citation>
    <scope>NUCLEOTIDE SEQUENCE</scope>
    <source>
        <strain evidence="7">CBS 958.72</strain>
    </source>
</reference>
<feature type="compositionally biased region" description="Acidic residues" evidence="4">
    <location>
        <begin position="1170"/>
        <end position="1182"/>
    </location>
</feature>
<evidence type="ECO:0000313" key="7">
    <source>
        <dbReference type="EMBL" id="KAK3371543.1"/>
    </source>
</evidence>
<comment type="similarity">
    <text evidence="2">Belongs to the RRP12 family.</text>
</comment>
<evidence type="ECO:0000256" key="2">
    <source>
        <dbReference type="ARBA" id="ARBA00007690"/>
    </source>
</evidence>
<proteinExistence type="inferred from homology"/>
<feature type="compositionally biased region" description="Low complexity" evidence="4">
    <location>
        <begin position="1039"/>
        <end position="1048"/>
    </location>
</feature>
<dbReference type="Gene3D" id="1.25.10.10">
    <property type="entry name" value="Leucine-rich Repeat Variant"/>
    <property type="match status" value="2"/>
</dbReference>
<evidence type="ECO:0000256" key="4">
    <source>
        <dbReference type="SAM" id="MobiDB-lite"/>
    </source>
</evidence>
<keyword evidence="3" id="KW-0539">Nucleus</keyword>
<sequence length="1285" mass="139837">MASASLKEKLDKIRSPNLQNQKQTASVLEGVESAFAERKTEATPTAYFAALLSLLDNKRLVTPVVYLLDVVTPFAPEPLLRAKFTQILALLAPVLTQPDADAPLIRSSLGCLESLLLAQDAAAWDMSTAQVGPRRAVGGLLGLALDPRPKVRKRAQEALRKVLKNPPPSPSLDHPAAPMCAETAMQSLRDLAEKATTPQKEKKASEPLNIPELIHALQLVKSIASASGGWPSTKIESLCELLLGIARSGSEHMSIAVFDVFEMIFEGMADEVASAKLPRLIEIIKELRPASGDTQLLPPWLAIYSRAYDVSAQISPEETFQELAEPFALVAKYLESEAKNIRISASECLVSFMANCVPRQVLLDPSVYDEKVLRRLVKTAESLLTVNYQQAWLETFNVLGAMFDALRWRSSPYLLGVAKTIGEMRSVESFAGKQEADEVIGKAIRAMGPEAVLDVLPLNLATPVRGQPGRAWMLPLMRDYVSNTNLAHFRSELVPLSAIMFQRVMDHGEEARTMEIKIYETVVNQIWSILPGYCDLPLDLTVAFDTPFAEMLTNLLYEQVDLRLDICRALKTLVESNQAIASLEGEDDLVLQSRLSKEDAQKNLDFLGATYAGDLLAVLFNVYSTTLPQKRGPVLQTINAFLSIIPSARLQETFDLVCEKLAAALQEVPAKHEKQTQEGEQPKKAKKKEEQLPSTAQTLMDLVVTMSIYLPRESFEALFKIASLVIIRDDDPQLQKKAYKLIPRLAGSPLGKVALEQRSPELQTLLLSSAEKVSAPARRDRLAAIAALIPSIPDTELHFIPSILSEVVISCKEHNERARTIAFDLLVLMGEKMASAKGALIDNSKVPHMTKDAPMAPASIEEYVTMVSAGLAGSTPHMISASITAITRILYEFRETLSLETTADLVQTMDLFLTSNNREIVKSVLGFVKVCIISLPTDMVLPRLATLVPNLMVWSHEHKGHFRSKVKHILERMIRRFGVETVNKYCPEADKKLITNIRKTKERNKRKKDASRDADDSEDGEEDKRTGRFESEYDQALYSSDESGQSGESDTEMGGKPTKASRKGAKGGNAYIVEDEDEPLDLLDRNALANISSTRPVKLKPRTKSKAKMDLDGKLIFGKDDNDGAMDIDTTGGEGESGVGAYVAALRGKDAPRRGLRGKIKWSNGKKGGDDDDDEDGMDVDDSATRALKSSGFRSRGDGKSRGMSRGRGAGGRGGGGGGGGVGGGGGGGDRGDRGRGRGGGRGGGRGAGRGGRGGIESGRRGLGQDKRQGIQGGRIDKGGRGRRA</sequence>
<reference evidence="7" key="2">
    <citation type="submission" date="2023-06" db="EMBL/GenBank/DDBJ databases">
        <authorList>
            <consortium name="Lawrence Berkeley National Laboratory"/>
            <person name="Haridas S."/>
            <person name="Hensen N."/>
            <person name="Bonometti L."/>
            <person name="Westerberg I."/>
            <person name="Brannstrom I.O."/>
            <person name="Guillou S."/>
            <person name="Cros-Aarteil S."/>
            <person name="Calhoun S."/>
            <person name="Kuo A."/>
            <person name="Mondo S."/>
            <person name="Pangilinan J."/>
            <person name="Riley R."/>
            <person name="Labutti K."/>
            <person name="Andreopoulos B."/>
            <person name="Lipzen A."/>
            <person name="Chen C."/>
            <person name="Yanf M."/>
            <person name="Daum C."/>
            <person name="Ng V."/>
            <person name="Clum A."/>
            <person name="Steindorff A."/>
            <person name="Ohm R."/>
            <person name="Martin F."/>
            <person name="Silar P."/>
            <person name="Natvig D."/>
            <person name="Lalanne C."/>
            <person name="Gautier V."/>
            <person name="Ament-Velasquez S.L."/>
            <person name="Kruys A."/>
            <person name="Hutchinson M.I."/>
            <person name="Powell A.J."/>
            <person name="Barry K."/>
            <person name="Miller A.N."/>
            <person name="Grigoriev I.V."/>
            <person name="Debuchy R."/>
            <person name="Gladieux P."/>
            <person name="Thoren M.H."/>
            <person name="Johannesson H."/>
        </authorList>
    </citation>
    <scope>NUCLEOTIDE SEQUENCE</scope>
    <source>
        <strain evidence="7">CBS 958.72</strain>
    </source>
</reference>
<comment type="caution">
    <text evidence="7">The sequence shown here is derived from an EMBL/GenBank/DDBJ whole genome shotgun (WGS) entry which is preliminary data.</text>
</comment>
<dbReference type="EMBL" id="JAULSN010000005">
    <property type="protein sequence ID" value="KAK3371543.1"/>
    <property type="molecule type" value="Genomic_DNA"/>
</dbReference>
<evidence type="ECO:0000256" key="1">
    <source>
        <dbReference type="ARBA" id="ARBA00004123"/>
    </source>
</evidence>